<feature type="compositionally biased region" description="Polar residues" evidence="1">
    <location>
        <begin position="231"/>
        <end position="243"/>
    </location>
</feature>
<dbReference type="Proteomes" id="UP000799778">
    <property type="component" value="Unassembled WGS sequence"/>
</dbReference>
<dbReference type="AlphaFoldDB" id="A0A6A5XVI8"/>
<feature type="region of interest" description="Disordered" evidence="1">
    <location>
        <begin position="221"/>
        <end position="252"/>
    </location>
</feature>
<dbReference type="EMBL" id="ML978068">
    <property type="protein sequence ID" value="KAF2016956.1"/>
    <property type="molecule type" value="Genomic_DNA"/>
</dbReference>
<proteinExistence type="predicted"/>
<feature type="region of interest" description="Disordered" evidence="1">
    <location>
        <begin position="503"/>
        <end position="523"/>
    </location>
</feature>
<dbReference type="RefSeq" id="XP_033385295.1">
    <property type="nucleotide sequence ID" value="XM_033533016.1"/>
</dbReference>
<dbReference type="GeneID" id="54290413"/>
<evidence type="ECO:0000256" key="1">
    <source>
        <dbReference type="SAM" id="MobiDB-lite"/>
    </source>
</evidence>
<keyword evidence="3" id="KW-1185">Reference proteome</keyword>
<protein>
    <submittedName>
        <fullName evidence="2">Uncharacterized protein</fullName>
    </submittedName>
</protein>
<evidence type="ECO:0000313" key="3">
    <source>
        <dbReference type="Proteomes" id="UP000799778"/>
    </source>
</evidence>
<accession>A0A6A5XVI8</accession>
<name>A0A6A5XVI8_9PLEO</name>
<sequence length="562" mass="62919">MAKFSLSRLSRNISEDNRPSKFLGLRIPKKIVIKISRKKSPTTTPNASRIFSPQTEIAPSIVDVEEQLQEQPAQLANTPATIIQQHESIKDKSIVDRPIKPFGVNGFRESTVLLVQSSQEETVSIAQSSIHTQERQEISQARSNASIPVTVTSDCASEDECTKSPTEKDSEKMMPMLILQPREERIPTILESVRTQELSPARFSSGVSIQPLTSILQPLVQSPQLDDESPKTNTIPALSSRKSTPAEEGVEARSIIGTPDTEILRYTSLDELIGSSSAKKDPKDKTNALVRIPRVEHVLRSQTRIPTKRRPRNWPKAANRPYCNDRSDIAALFDPNQGIELLNGATVLDPTSIDHMLQLRDLHWQWRKHFGRKTSPGRCPARITPARPSVGTCLLNVYRPSPQLRGLKEPSKCEQSLRDVLLKYQKRQHDPEPQESLSAEQSLRNVLLKYQPKSPGPTGYVSFDDIGMRERPSASGFSLKFLTSVFRIPRPSRALAALRWTANSPDRPASDVKPSGRSSHSFGGSKVIRKVKRFFARWKAFNGMRWATTGDRERDEVSAHAI</sequence>
<evidence type="ECO:0000313" key="2">
    <source>
        <dbReference type="EMBL" id="KAF2016956.1"/>
    </source>
</evidence>
<organism evidence="2 3">
    <name type="scientific">Aaosphaeria arxii CBS 175.79</name>
    <dbReference type="NCBI Taxonomy" id="1450172"/>
    <lineage>
        <taxon>Eukaryota</taxon>
        <taxon>Fungi</taxon>
        <taxon>Dikarya</taxon>
        <taxon>Ascomycota</taxon>
        <taxon>Pezizomycotina</taxon>
        <taxon>Dothideomycetes</taxon>
        <taxon>Pleosporomycetidae</taxon>
        <taxon>Pleosporales</taxon>
        <taxon>Pleosporales incertae sedis</taxon>
        <taxon>Aaosphaeria</taxon>
    </lineage>
</organism>
<reference evidence="2" key="1">
    <citation type="journal article" date="2020" name="Stud. Mycol.">
        <title>101 Dothideomycetes genomes: a test case for predicting lifestyles and emergence of pathogens.</title>
        <authorList>
            <person name="Haridas S."/>
            <person name="Albert R."/>
            <person name="Binder M."/>
            <person name="Bloem J."/>
            <person name="Labutti K."/>
            <person name="Salamov A."/>
            <person name="Andreopoulos B."/>
            <person name="Baker S."/>
            <person name="Barry K."/>
            <person name="Bills G."/>
            <person name="Bluhm B."/>
            <person name="Cannon C."/>
            <person name="Castanera R."/>
            <person name="Culley D."/>
            <person name="Daum C."/>
            <person name="Ezra D."/>
            <person name="Gonzalez J."/>
            <person name="Henrissat B."/>
            <person name="Kuo A."/>
            <person name="Liang C."/>
            <person name="Lipzen A."/>
            <person name="Lutzoni F."/>
            <person name="Magnuson J."/>
            <person name="Mondo S."/>
            <person name="Nolan M."/>
            <person name="Ohm R."/>
            <person name="Pangilinan J."/>
            <person name="Park H.-J."/>
            <person name="Ramirez L."/>
            <person name="Alfaro M."/>
            <person name="Sun H."/>
            <person name="Tritt A."/>
            <person name="Yoshinaga Y."/>
            <person name="Zwiers L.-H."/>
            <person name="Turgeon B."/>
            <person name="Goodwin S."/>
            <person name="Spatafora J."/>
            <person name="Crous P."/>
            <person name="Grigoriev I."/>
        </authorList>
    </citation>
    <scope>NUCLEOTIDE SEQUENCE</scope>
    <source>
        <strain evidence="2">CBS 175.79</strain>
    </source>
</reference>
<gene>
    <name evidence="2" type="ORF">BU24DRAFT_477983</name>
</gene>